<evidence type="ECO:0000256" key="1">
    <source>
        <dbReference type="ARBA" id="ARBA00004173"/>
    </source>
</evidence>
<dbReference type="Pfam" id="PF01571">
    <property type="entry name" value="GCV_T"/>
    <property type="match status" value="1"/>
</dbReference>
<dbReference type="InterPro" id="IPR045179">
    <property type="entry name" value="YgfZ/GcvT"/>
</dbReference>
<comment type="subcellular location">
    <subcellularLocation>
        <location evidence="1">Mitochondrion</location>
    </subcellularLocation>
</comment>
<gene>
    <name evidence="6" type="ORF">SNE40_016874</name>
</gene>
<dbReference type="InterPro" id="IPR057460">
    <property type="entry name" value="CAF17_C"/>
</dbReference>
<dbReference type="PANTHER" id="PTHR22602:SF0">
    <property type="entry name" value="TRANSFERASE CAF17, MITOCHONDRIAL-RELATED"/>
    <property type="match status" value="1"/>
</dbReference>
<protein>
    <recommendedName>
        <fullName evidence="8">Aminomethyltransferase folate-binding domain-containing protein</fullName>
    </recommendedName>
</protein>
<dbReference type="GO" id="GO:0005759">
    <property type="term" value="C:mitochondrial matrix"/>
    <property type="evidence" value="ECO:0007669"/>
    <property type="project" value="TreeGrafter"/>
</dbReference>
<keyword evidence="7" id="KW-1185">Reference proteome</keyword>
<evidence type="ECO:0000259" key="5">
    <source>
        <dbReference type="Pfam" id="PF25455"/>
    </source>
</evidence>
<reference evidence="6 7" key="1">
    <citation type="submission" date="2024-01" db="EMBL/GenBank/DDBJ databases">
        <title>The genome of the rayed Mediterranean limpet Patella caerulea (Linnaeus, 1758).</title>
        <authorList>
            <person name="Anh-Thu Weber A."/>
            <person name="Halstead-Nussloch G."/>
        </authorList>
    </citation>
    <scope>NUCLEOTIDE SEQUENCE [LARGE SCALE GENOMIC DNA]</scope>
    <source>
        <strain evidence="6">AATW-2023a</strain>
        <tissue evidence="6">Whole specimen</tissue>
    </source>
</reference>
<dbReference type="NCBIfam" id="TIGR03317">
    <property type="entry name" value="ygfZ_signature"/>
    <property type="match status" value="1"/>
</dbReference>
<dbReference type="InterPro" id="IPR027266">
    <property type="entry name" value="TrmE/GcvT-like"/>
</dbReference>
<dbReference type="PANTHER" id="PTHR22602">
    <property type="entry name" value="TRANSFERASE CAF17, MITOCHONDRIAL-RELATED"/>
    <property type="match status" value="1"/>
</dbReference>
<accession>A0AAN8JCI8</accession>
<dbReference type="GO" id="GO:0016226">
    <property type="term" value="P:iron-sulfur cluster assembly"/>
    <property type="evidence" value="ECO:0007669"/>
    <property type="project" value="TreeGrafter"/>
</dbReference>
<dbReference type="Proteomes" id="UP001347796">
    <property type="component" value="Unassembled WGS sequence"/>
</dbReference>
<evidence type="ECO:0008006" key="8">
    <source>
        <dbReference type="Google" id="ProtNLM"/>
    </source>
</evidence>
<organism evidence="6 7">
    <name type="scientific">Patella caerulea</name>
    <name type="common">Rayed Mediterranean limpet</name>
    <dbReference type="NCBI Taxonomy" id="87958"/>
    <lineage>
        <taxon>Eukaryota</taxon>
        <taxon>Metazoa</taxon>
        <taxon>Spiralia</taxon>
        <taxon>Lophotrochozoa</taxon>
        <taxon>Mollusca</taxon>
        <taxon>Gastropoda</taxon>
        <taxon>Patellogastropoda</taxon>
        <taxon>Patelloidea</taxon>
        <taxon>Patellidae</taxon>
        <taxon>Patella</taxon>
    </lineage>
</organism>
<comment type="caution">
    <text evidence="6">The sequence shown here is derived from an EMBL/GenBank/DDBJ whole genome shotgun (WGS) entry which is preliminary data.</text>
</comment>
<dbReference type="Gene3D" id="3.30.1360.120">
    <property type="entry name" value="Probable tRNA modification gtpase trme, domain 1"/>
    <property type="match status" value="2"/>
</dbReference>
<dbReference type="InterPro" id="IPR017703">
    <property type="entry name" value="YgfZ/GCV_T_CS"/>
</dbReference>
<name>A0AAN8JCI8_PATCE</name>
<evidence type="ECO:0000256" key="2">
    <source>
        <dbReference type="ARBA" id="ARBA00022946"/>
    </source>
</evidence>
<dbReference type="Pfam" id="PF25455">
    <property type="entry name" value="Beta-barrel_CAF17_C"/>
    <property type="match status" value="1"/>
</dbReference>
<dbReference type="InterPro" id="IPR006222">
    <property type="entry name" value="GCVT_N"/>
</dbReference>
<evidence type="ECO:0000313" key="7">
    <source>
        <dbReference type="Proteomes" id="UP001347796"/>
    </source>
</evidence>
<evidence type="ECO:0000259" key="4">
    <source>
        <dbReference type="Pfam" id="PF01571"/>
    </source>
</evidence>
<dbReference type="AlphaFoldDB" id="A0AAN8JCI8"/>
<keyword evidence="2" id="KW-0809">Transit peptide</keyword>
<dbReference type="EMBL" id="JAZGQO010000011">
    <property type="protein sequence ID" value="KAK6173421.1"/>
    <property type="molecule type" value="Genomic_DNA"/>
</dbReference>
<keyword evidence="3" id="KW-0496">Mitochondrion</keyword>
<evidence type="ECO:0000313" key="6">
    <source>
        <dbReference type="EMBL" id="KAK6173421.1"/>
    </source>
</evidence>
<evidence type="ECO:0000256" key="3">
    <source>
        <dbReference type="ARBA" id="ARBA00023128"/>
    </source>
</evidence>
<proteinExistence type="predicted"/>
<feature type="domain" description="CAF17 C-terminal" evidence="5">
    <location>
        <begin position="254"/>
        <end position="328"/>
    </location>
</feature>
<feature type="domain" description="GCVT N-terminal" evidence="4">
    <location>
        <begin position="51"/>
        <end position="141"/>
    </location>
</feature>
<dbReference type="SUPFAM" id="SSF103025">
    <property type="entry name" value="Folate-binding domain"/>
    <property type="match status" value="1"/>
</dbReference>
<sequence>MNTCILNPSKCLLYKLSTHQRAITFLPHIRHLSKTQDPKCFTIKLKSRSLVQVRGKDTFNFLQGLFTSDVHLLTDNVSQYSMMLNVQGRVLYDLLLYNMSANEETANIWIECASAVKDELIQTMKKYKIRKKVDISDISKSAYVYASSNQNLTLMEDSVKLTTPDPRLPSLGNRIIASENLKSADNMCVDLESEQLYHEHRYKLGIGEGITDLPPGSCFPLECNLTFLKGVSFDKGCYIGQELTARTFHTGVTRKRLMPLVFENVPAGFKTDSSIMSEKGKSAGKLRDFISIYGLGLMRVAETKGDLNIIDVKGNKLKVKADIPSWWPSENHML</sequence>